<evidence type="ECO:0000256" key="4">
    <source>
        <dbReference type="ARBA" id="ARBA00022833"/>
    </source>
</evidence>
<keyword evidence="3" id="KW-0479">Metal-binding</keyword>
<keyword evidence="5" id="KW-0456">Lyase</keyword>
<dbReference type="SUPFAM" id="SSF51069">
    <property type="entry name" value="Carbonic anhydrase"/>
    <property type="match status" value="1"/>
</dbReference>
<proteinExistence type="inferred from homology"/>
<dbReference type="GO" id="GO:0008270">
    <property type="term" value="F:zinc ion binding"/>
    <property type="evidence" value="ECO:0007669"/>
    <property type="project" value="InterPro"/>
</dbReference>
<accession>A0A7S4QIX2</accession>
<dbReference type="Gene3D" id="3.10.200.10">
    <property type="entry name" value="Alpha carbonic anhydrase"/>
    <property type="match status" value="1"/>
</dbReference>
<dbReference type="InterPro" id="IPR036398">
    <property type="entry name" value="CA_dom_sf"/>
</dbReference>
<protein>
    <recommendedName>
        <fullName evidence="2">carbonic anhydrase</fullName>
        <ecNumber evidence="2">4.2.1.1</ecNumber>
    </recommendedName>
</protein>
<dbReference type="PANTHER" id="PTHR18952">
    <property type="entry name" value="CARBONIC ANHYDRASE"/>
    <property type="match status" value="1"/>
</dbReference>
<dbReference type="Pfam" id="PF00194">
    <property type="entry name" value="Carb_anhydrase"/>
    <property type="match status" value="1"/>
</dbReference>
<comment type="similarity">
    <text evidence="1">Belongs to the alpha-carbonic anhydrase family.</text>
</comment>
<evidence type="ECO:0000256" key="1">
    <source>
        <dbReference type="ARBA" id="ARBA00010718"/>
    </source>
</evidence>
<dbReference type="InterPro" id="IPR001148">
    <property type="entry name" value="CA_dom"/>
</dbReference>
<feature type="region of interest" description="Disordered" evidence="7">
    <location>
        <begin position="329"/>
        <end position="373"/>
    </location>
</feature>
<evidence type="ECO:0000313" key="9">
    <source>
        <dbReference type="EMBL" id="CAE4584212.1"/>
    </source>
</evidence>
<dbReference type="PROSITE" id="PS51144">
    <property type="entry name" value="ALPHA_CA_2"/>
    <property type="match status" value="1"/>
</dbReference>
<evidence type="ECO:0000256" key="3">
    <source>
        <dbReference type="ARBA" id="ARBA00022723"/>
    </source>
</evidence>
<name>A0A7S4QIX2_9STRA</name>
<evidence type="ECO:0000256" key="7">
    <source>
        <dbReference type="SAM" id="MobiDB-lite"/>
    </source>
</evidence>
<evidence type="ECO:0000256" key="6">
    <source>
        <dbReference type="ARBA" id="ARBA00048348"/>
    </source>
</evidence>
<comment type="catalytic activity">
    <reaction evidence="6">
        <text>hydrogencarbonate + H(+) = CO2 + H2O</text>
        <dbReference type="Rhea" id="RHEA:10748"/>
        <dbReference type="ChEBI" id="CHEBI:15377"/>
        <dbReference type="ChEBI" id="CHEBI:15378"/>
        <dbReference type="ChEBI" id="CHEBI:16526"/>
        <dbReference type="ChEBI" id="CHEBI:17544"/>
        <dbReference type="EC" id="4.2.1.1"/>
    </reaction>
</comment>
<evidence type="ECO:0000256" key="5">
    <source>
        <dbReference type="ARBA" id="ARBA00023239"/>
    </source>
</evidence>
<feature type="domain" description="Alpha-carbonic anhydrase" evidence="8">
    <location>
        <begin position="1"/>
        <end position="317"/>
    </location>
</feature>
<dbReference type="EMBL" id="HBNS01003818">
    <property type="protein sequence ID" value="CAE4584212.1"/>
    <property type="molecule type" value="Transcribed_RNA"/>
</dbReference>
<dbReference type="AlphaFoldDB" id="A0A7S4QIX2"/>
<organism evidence="9">
    <name type="scientific">Ditylum brightwellii</name>
    <dbReference type="NCBI Taxonomy" id="49249"/>
    <lineage>
        <taxon>Eukaryota</taxon>
        <taxon>Sar</taxon>
        <taxon>Stramenopiles</taxon>
        <taxon>Ochrophyta</taxon>
        <taxon>Bacillariophyta</taxon>
        <taxon>Mediophyceae</taxon>
        <taxon>Lithodesmiophycidae</taxon>
        <taxon>Lithodesmiales</taxon>
        <taxon>Lithodesmiaceae</taxon>
        <taxon>Ditylum</taxon>
    </lineage>
</organism>
<dbReference type="PANTHER" id="PTHR18952:SF265">
    <property type="entry name" value="CARBONIC ANHYDRASE"/>
    <property type="match status" value="1"/>
</dbReference>
<sequence>MEDKKYGPSAWGDIPATETDAYKYWKDLEDVLPVNLEINTCDSAKHFNSNKASPIDVRNTGKECKEFHQIRPLEGSMPLERSTEEGSAEGVELQIRSNSLRIAYPRRPSRNTPLDLPSVDIPQGWGKFLDVAHVDFKVPAEHTLLGETFDAEVNIYVIQRAGRGIPVITVLFKIGKYNPHMQQVIDAFGRVWREDKNACAKRGYRNLKETEMGNNITSLIQPRTLQQDWHPWEFVWQTNSDWFYGYMGSLTEPPCYSFAHYRIIDTPNEISAQQLHALKNIILYHQDPGTCSYTSVHNKYGSVARPLQDSRRTWVHRCTCTDFLPDKTRKTTGKRSCRRGQESQWMPNPKDLTPAPGNEFIPAGGSDDDTVRF</sequence>
<reference evidence="9" key="1">
    <citation type="submission" date="2021-01" db="EMBL/GenBank/DDBJ databases">
        <authorList>
            <person name="Corre E."/>
            <person name="Pelletier E."/>
            <person name="Niang G."/>
            <person name="Scheremetjew M."/>
            <person name="Finn R."/>
            <person name="Kale V."/>
            <person name="Holt S."/>
            <person name="Cochrane G."/>
            <person name="Meng A."/>
            <person name="Brown T."/>
            <person name="Cohen L."/>
        </authorList>
    </citation>
    <scope>NUCLEOTIDE SEQUENCE</scope>
    <source>
        <strain evidence="9">GSO104</strain>
    </source>
</reference>
<dbReference type="GO" id="GO:0004089">
    <property type="term" value="F:carbonate dehydratase activity"/>
    <property type="evidence" value="ECO:0007669"/>
    <property type="project" value="UniProtKB-EC"/>
</dbReference>
<dbReference type="EC" id="4.2.1.1" evidence="2"/>
<dbReference type="InterPro" id="IPR023561">
    <property type="entry name" value="Carbonic_anhydrase_a-class"/>
</dbReference>
<gene>
    <name evidence="9" type="ORF">DBRI00130_LOCUS3100</name>
</gene>
<evidence type="ECO:0000256" key="2">
    <source>
        <dbReference type="ARBA" id="ARBA00012925"/>
    </source>
</evidence>
<evidence type="ECO:0000259" key="8">
    <source>
        <dbReference type="PROSITE" id="PS51144"/>
    </source>
</evidence>
<keyword evidence="4" id="KW-0862">Zinc</keyword>